<reference evidence="1" key="2">
    <citation type="submission" date="2023-06" db="EMBL/GenBank/DDBJ databases">
        <authorList>
            <consortium name="Lawrence Berkeley National Laboratory"/>
            <person name="Haridas S."/>
            <person name="Hensen N."/>
            <person name="Bonometti L."/>
            <person name="Westerberg I."/>
            <person name="Brannstrom I.O."/>
            <person name="Guillou S."/>
            <person name="Cros-Aarteil S."/>
            <person name="Calhoun S."/>
            <person name="Kuo A."/>
            <person name="Mondo S."/>
            <person name="Pangilinan J."/>
            <person name="Riley R."/>
            <person name="Labutti K."/>
            <person name="Andreopoulos B."/>
            <person name="Lipzen A."/>
            <person name="Chen C."/>
            <person name="Yanf M."/>
            <person name="Daum C."/>
            <person name="Ng V."/>
            <person name="Clum A."/>
            <person name="Steindorff A."/>
            <person name="Ohm R."/>
            <person name="Martin F."/>
            <person name="Silar P."/>
            <person name="Natvig D."/>
            <person name="Lalanne C."/>
            <person name="Gautier V."/>
            <person name="Ament-Velasquez S.L."/>
            <person name="Kruys A."/>
            <person name="Hutchinson M.I."/>
            <person name="Powell A.J."/>
            <person name="Barry K."/>
            <person name="Miller A.N."/>
            <person name="Grigoriev I.V."/>
            <person name="Debuchy R."/>
            <person name="Gladieux P."/>
            <person name="Thoren M.H."/>
            <person name="Johannesson H."/>
        </authorList>
    </citation>
    <scope>NUCLEOTIDE SEQUENCE</scope>
    <source>
        <strain evidence="1">CBS 955.72</strain>
    </source>
</reference>
<dbReference type="Pfam" id="PF19086">
    <property type="entry name" value="Terpene_syn_C_2"/>
    <property type="match status" value="1"/>
</dbReference>
<dbReference type="InterPro" id="IPR008949">
    <property type="entry name" value="Isoprenoid_synthase_dom_sf"/>
</dbReference>
<dbReference type="Proteomes" id="UP001275084">
    <property type="component" value="Unassembled WGS sequence"/>
</dbReference>
<dbReference type="AlphaFoldDB" id="A0AAJ0MA37"/>
<reference evidence="1" key="1">
    <citation type="journal article" date="2023" name="Mol. Phylogenet. Evol.">
        <title>Genome-scale phylogeny and comparative genomics of the fungal order Sordariales.</title>
        <authorList>
            <person name="Hensen N."/>
            <person name="Bonometti L."/>
            <person name="Westerberg I."/>
            <person name="Brannstrom I.O."/>
            <person name="Guillou S."/>
            <person name="Cros-Aarteil S."/>
            <person name="Calhoun S."/>
            <person name="Haridas S."/>
            <person name="Kuo A."/>
            <person name="Mondo S."/>
            <person name="Pangilinan J."/>
            <person name="Riley R."/>
            <person name="LaButti K."/>
            <person name="Andreopoulos B."/>
            <person name="Lipzen A."/>
            <person name="Chen C."/>
            <person name="Yan M."/>
            <person name="Daum C."/>
            <person name="Ng V."/>
            <person name="Clum A."/>
            <person name="Steindorff A."/>
            <person name="Ohm R.A."/>
            <person name="Martin F."/>
            <person name="Silar P."/>
            <person name="Natvig D.O."/>
            <person name="Lalanne C."/>
            <person name="Gautier V."/>
            <person name="Ament-Velasquez S.L."/>
            <person name="Kruys A."/>
            <person name="Hutchinson M.I."/>
            <person name="Powell A.J."/>
            <person name="Barry K."/>
            <person name="Miller A.N."/>
            <person name="Grigoriev I.V."/>
            <person name="Debuchy R."/>
            <person name="Gladieux P."/>
            <person name="Hiltunen Thoren M."/>
            <person name="Johannesson H."/>
        </authorList>
    </citation>
    <scope>NUCLEOTIDE SEQUENCE</scope>
    <source>
        <strain evidence="1">CBS 955.72</strain>
    </source>
</reference>
<dbReference type="EMBL" id="JAUIQD010000006">
    <property type="protein sequence ID" value="KAK3345873.1"/>
    <property type="molecule type" value="Genomic_DNA"/>
</dbReference>
<proteinExistence type="predicted"/>
<organism evidence="1 2">
    <name type="scientific">Lasiosphaeria hispida</name>
    <dbReference type="NCBI Taxonomy" id="260671"/>
    <lineage>
        <taxon>Eukaryota</taxon>
        <taxon>Fungi</taxon>
        <taxon>Dikarya</taxon>
        <taxon>Ascomycota</taxon>
        <taxon>Pezizomycotina</taxon>
        <taxon>Sordariomycetes</taxon>
        <taxon>Sordariomycetidae</taxon>
        <taxon>Sordariales</taxon>
        <taxon>Lasiosphaeriaceae</taxon>
        <taxon>Lasiosphaeria</taxon>
    </lineage>
</organism>
<accession>A0AAJ0MA37</accession>
<comment type="caution">
    <text evidence="1">The sequence shown here is derived from an EMBL/GenBank/DDBJ whole genome shotgun (WGS) entry which is preliminary data.</text>
</comment>
<name>A0AAJ0MA37_9PEZI</name>
<gene>
    <name evidence="1" type="ORF">B0T25DRAFT_265261</name>
</gene>
<keyword evidence="2" id="KW-1185">Reference proteome</keyword>
<dbReference type="Gene3D" id="1.10.600.10">
    <property type="entry name" value="Farnesyl Diphosphate Synthase"/>
    <property type="match status" value="1"/>
</dbReference>
<protein>
    <submittedName>
        <fullName evidence="1">Isoprenoid synthase domain-containing protein</fullName>
    </submittedName>
</protein>
<evidence type="ECO:0000313" key="2">
    <source>
        <dbReference type="Proteomes" id="UP001275084"/>
    </source>
</evidence>
<evidence type="ECO:0000313" key="1">
    <source>
        <dbReference type="EMBL" id="KAK3345873.1"/>
    </source>
</evidence>
<sequence length="355" mass="40048">MEFRYSSVLDPSIYDTATQGLLDGVQIRVHKGRVLDDLGIIRAQKDWREHVSPLNGYRGCLHPGHSYVTILVPECLPDRLEIMGYATEFAFLQDDVFENEDRGADALNDMLEGFQHVSIDGPARQDKQSASRKLQSKMILEMLSIDRERALTAIKSWSKFLEAGGGGGCAAAFTNMDDYVEFRIQDIGSVVLGGFLKFSLAITMSEEEDRACADLLRSAWIVCGLANDLFSWEVEHRDAIRCGRSFVSNALWVMMQENEIDLATAKKACRQVIRANFEQYQDAVKAAKGHHTYSEAVIRYLDGWLHVIAGTIVWSATCPRYNTGVKHTAQQVEWMMNGIPKHLRDDIRKISTETY</sequence>
<dbReference type="SUPFAM" id="SSF48576">
    <property type="entry name" value="Terpenoid synthases"/>
    <property type="match status" value="1"/>
</dbReference>